<evidence type="ECO:0000256" key="2">
    <source>
        <dbReference type="SAM" id="Phobius"/>
    </source>
</evidence>
<feature type="compositionally biased region" description="Polar residues" evidence="1">
    <location>
        <begin position="7"/>
        <end position="35"/>
    </location>
</feature>
<proteinExistence type="predicted"/>
<feature type="region of interest" description="Disordered" evidence="1">
    <location>
        <begin position="1"/>
        <end position="63"/>
    </location>
</feature>
<organism evidence="3 4">
    <name type="scientific">Panagrellus redivivus</name>
    <name type="common">Microworm</name>
    <dbReference type="NCBI Taxonomy" id="6233"/>
    <lineage>
        <taxon>Eukaryota</taxon>
        <taxon>Metazoa</taxon>
        <taxon>Ecdysozoa</taxon>
        <taxon>Nematoda</taxon>
        <taxon>Chromadorea</taxon>
        <taxon>Rhabditida</taxon>
        <taxon>Tylenchina</taxon>
        <taxon>Panagrolaimomorpha</taxon>
        <taxon>Panagrolaimoidea</taxon>
        <taxon>Panagrolaimidae</taxon>
        <taxon>Panagrellus</taxon>
    </lineage>
</organism>
<evidence type="ECO:0000313" key="3">
    <source>
        <dbReference type="Proteomes" id="UP000492821"/>
    </source>
</evidence>
<evidence type="ECO:0000313" key="4">
    <source>
        <dbReference type="WBParaSite" id="Pan_g10003.t1"/>
    </source>
</evidence>
<reference evidence="3" key="1">
    <citation type="journal article" date="2013" name="Genetics">
        <title>The draft genome and transcriptome of Panagrellus redivivus are shaped by the harsh demands of a free-living lifestyle.</title>
        <authorList>
            <person name="Srinivasan J."/>
            <person name="Dillman A.R."/>
            <person name="Macchietto M.G."/>
            <person name="Heikkinen L."/>
            <person name="Lakso M."/>
            <person name="Fracchia K.M."/>
            <person name="Antoshechkin I."/>
            <person name="Mortazavi A."/>
            <person name="Wong G."/>
            <person name="Sternberg P.W."/>
        </authorList>
    </citation>
    <scope>NUCLEOTIDE SEQUENCE [LARGE SCALE GENOMIC DNA]</scope>
    <source>
        <strain evidence="3">MT8872</strain>
    </source>
</reference>
<feature type="transmembrane region" description="Helical" evidence="2">
    <location>
        <begin position="173"/>
        <end position="191"/>
    </location>
</feature>
<sequence length="202" mass="21801">MRAHTMRSASVCPTSTSGSLFSDSPASTPESSEVILSNLSPTTSTNSNEPSDSPKPTKDVPCVRITTPRKPLLPRMTANKCIAMLCKMGFLLSGGRRTSGNFSDHENIELGCTNSSGSMYPSNIAPYYQQSATRKLAFGGMSSSNFSTIQDEKAAKHLGDFYNNSTLSNFAKLFSACVILSAIFILVRGLLDSNWPYEDSQT</sequence>
<name>A0A7E4UL25_PANRE</name>
<keyword evidence="2" id="KW-0472">Membrane</keyword>
<keyword evidence="2" id="KW-0812">Transmembrane</keyword>
<evidence type="ECO:0000256" key="1">
    <source>
        <dbReference type="SAM" id="MobiDB-lite"/>
    </source>
</evidence>
<accession>A0A7E4UL25</accession>
<dbReference type="AlphaFoldDB" id="A0A7E4UL25"/>
<feature type="compositionally biased region" description="Low complexity" evidence="1">
    <location>
        <begin position="37"/>
        <end position="51"/>
    </location>
</feature>
<dbReference type="WBParaSite" id="Pan_g10003.t1">
    <property type="protein sequence ID" value="Pan_g10003.t1"/>
    <property type="gene ID" value="Pan_g10003"/>
</dbReference>
<dbReference type="Proteomes" id="UP000492821">
    <property type="component" value="Unassembled WGS sequence"/>
</dbReference>
<keyword evidence="3" id="KW-1185">Reference proteome</keyword>
<protein>
    <submittedName>
        <fullName evidence="4">Uncharacterized protein</fullName>
    </submittedName>
</protein>
<reference evidence="4" key="2">
    <citation type="submission" date="2020-10" db="UniProtKB">
        <authorList>
            <consortium name="WormBaseParasite"/>
        </authorList>
    </citation>
    <scope>IDENTIFICATION</scope>
</reference>
<keyword evidence="2" id="KW-1133">Transmembrane helix</keyword>